<sequence length="211" mass="23559">MARLIRLLLTGLSFLPLCVLGRSLSAIETCASNGLAFFTGVDYEGECQSIPFDALDNTHRASCVDINSSMPIYSLLKSSSLPCCLLYDHSLTSLDLIASPSRQPCPNRNSPFYPQRPNLMSQRVFVQGIPDLCRFGWEGNTINSVVCPDAVTCLALQKDDTTVTYDVLVEKLIENPYTGQHTRKNVKEKREISLRGYWLDLQKARGHERAI</sequence>
<protein>
    <submittedName>
        <fullName evidence="2">Uncharacterized protein</fullName>
    </submittedName>
</protein>
<keyword evidence="1" id="KW-0732">Signal</keyword>
<keyword evidence="3" id="KW-1185">Reference proteome</keyword>
<accession>A0AAN6WIC8</accession>
<evidence type="ECO:0000256" key="1">
    <source>
        <dbReference type="SAM" id="SignalP"/>
    </source>
</evidence>
<evidence type="ECO:0000313" key="2">
    <source>
        <dbReference type="EMBL" id="KAK4180957.1"/>
    </source>
</evidence>
<dbReference type="Proteomes" id="UP001302321">
    <property type="component" value="Unassembled WGS sequence"/>
</dbReference>
<gene>
    <name evidence="2" type="ORF">QBC36DRAFT_374650</name>
</gene>
<feature type="chain" id="PRO_5043021202" evidence="1">
    <location>
        <begin position="22"/>
        <end position="211"/>
    </location>
</feature>
<evidence type="ECO:0000313" key="3">
    <source>
        <dbReference type="Proteomes" id="UP001302321"/>
    </source>
</evidence>
<reference evidence="2" key="2">
    <citation type="submission" date="2023-05" db="EMBL/GenBank/DDBJ databases">
        <authorList>
            <consortium name="Lawrence Berkeley National Laboratory"/>
            <person name="Steindorff A."/>
            <person name="Hensen N."/>
            <person name="Bonometti L."/>
            <person name="Westerberg I."/>
            <person name="Brannstrom I.O."/>
            <person name="Guillou S."/>
            <person name="Cros-Aarteil S."/>
            <person name="Calhoun S."/>
            <person name="Haridas S."/>
            <person name="Kuo A."/>
            <person name="Mondo S."/>
            <person name="Pangilinan J."/>
            <person name="Riley R."/>
            <person name="Labutti K."/>
            <person name="Andreopoulos B."/>
            <person name="Lipzen A."/>
            <person name="Chen C."/>
            <person name="Yanf M."/>
            <person name="Daum C."/>
            <person name="Ng V."/>
            <person name="Clum A."/>
            <person name="Ohm R."/>
            <person name="Martin F."/>
            <person name="Silar P."/>
            <person name="Natvig D."/>
            <person name="Lalanne C."/>
            <person name="Gautier V."/>
            <person name="Ament-Velasquez S.L."/>
            <person name="Kruys A."/>
            <person name="Hutchinson M.I."/>
            <person name="Powell A.J."/>
            <person name="Barry K."/>
            <person name="Miller A.N."/>
            <person name="Grigoriev I.V."/>
            <person name="Debuchy R."/>
            <person name="Gladieux P."/>
            <person name="Thoren M.H."/>
            <person name="Johannesson H."/>
        </authorList>
    </citation>
    <scope>NUCLEOTIDE SEQUENCE</scope>
    <source>
        <strain evidence="2">CBS 892.96</strain>
    </source>
</reference>
<comment type="caution">
    <text evidence="2">The sequence shown here is derived from an EMBL/GenBank/DDBJ whole genome shotgun (WGS) entry which is preliminary data.</text>
</comment>
<proteinExistence type="predicted"/>
<name>A0AAN6WIC8_9PEZI</name>
<reference evidence="2" key="1">
    <citation type="journal article" date="2023" name="Mol. Phylogenet. Evol.">
        <title>Genome-scale phylogeny and comparative genomics of the fungal order Sordariales.</title>
        <authorList>
            <person name="Hensen N."/>
            <person name="Bonometti L."/>
            <person name="Westerberg I."/>
            <person name="Brannstrom I.O."/>
            <person name="Guillou S."/>
            <person name="Cros-Aarteil S."/>
            <person name="Calhoun S."/>
            <person name="Haridas S."/>
            <person name="Kuo A."/>
            <person name="Mondo S."/>
            <person name="Pangilinan J."/>
            <person name="Riley R."/>
            <person name="LaButti K."/>
            <person name="Andreopoulos B."/>
            <person name="Lipzen A."/>
            <person name="Chen C."/>
            <person name="Yan M."/>
            <person name="Daum C."/>
            <person name="Ng V."/>
            <person name="Clum A."/>
            <person name="Steindorff A."/>
            <person name="Ohm R.A."/>
            <person name="Martin F."/>
            <person name="Silar P."/>
            <person name="Natvig D.O."/>
            <person name="Lalanne C."/>
            <person name="Gautier V."/>
            <person name="Ament-Velasquez S.L."/>
            <person name="Kruys A."/>
            <person name="Hutchinson M.I."/>
            <person name="Powell A.J."/>
            <person name="Barry K."/>
            <person name="Miller A.N."/>
            <person name="Grigoriev I.V."/>
            <person name="Debuchy R."/>
            <person name="Gladieux P."/>
            <person name="Hiltunen Thoren M."/>
            <person name="Johannesson H."/>
        </authorList>
    </citation>
    <scope>NUCLEOTIDE SEQUENCE</scope>
    <source>
        <strain evidence="2">CBS 892.96</strain>
    </source>
</reference>
<dbReference type="EMBL" id="MU866092">
    <property type="protein sequence ID" value="KAK4180957.1"/>
    <property type="molecule type" value="Genomic_DNA"/>
</dbReference>
<organism evidence="2 3">
    <name type="scientific">Triangularia setosa</name>
    <dbReference type="NCBI Taxonomy" id="2587417"/>
    <lineage>
        <taxon>Eukaryota</taxon>
        <taxon>Fungi</taxon>
        <taxon>Dikarya</taxon>
        <taxon>Ascomycota</taxon>
        <taxon>Pezizomycotina</taxon>
        <taxon>Sordariomycetes</taxon>
        <taxon>Sordariomycetidae</taxon>
        <taxon>Sordariales</taxon>
        <taxon>Podosporaceae</taxon>
        <taxon>Triangularia</taxon>
    </lineage>
</organism>
<dbReference type="AlphaFoldDB" id="A0AAN6WIC8"/>
<feature type="signal peptide" evidence="1">
    <location>
        <begin position="1"/>
        <end position="21"/>
    </location>
</feature>